<dbReference type="InterPro" id="IPR050570">
    <property type="entry name" value="Cell_wall_metabolism_enzyme"/>
</dbReference>
<evidence type="ECO:0000259" key="3">
    <source>
        <dbReference type="Pfam" id="PF01551"/>
    </source>
</evidence>
<dbReference type="Proteomes" id="UP000000607">
    <property type="component" value="Chromosome"/>
</dbReference>
<dbReference type="CDD" id="cd12797">
    <property type="entry name" value="M23_peptidase"/>
    <property type="match status" value="1"/>
</dbReference>
<dbReference type="STRING" id="221988.MS2320"/>
<proteinExistence type="predicted"/>
<gene>
    <name evidence="4" type="primary">nlpD</name>
    <name evidence="4" type="ordered locus">MS2320</name>
</gene>
<dbReference type="Pfam" id="PF01551">
    <property type="entry name" value="Peptidase_M23"/>
    <property type="match status" value="1"/>
</dbReference>
<protein>
    <submittedName>
        <fullName evidence="4">NlpD protein</fullName>
    </submittedName>
</protein>
<dbReference type="FunFam" id="2.70.70.10:FF:000003">
    <property type="entry name" value="Murein hydrolase activator EnvC"/>
    <property type="match status" value="1"/>
</dbReference>
<keyword evidence="2" id="KW-0732">Signal</keyword>
<feature type="domain" description="M23ase beta-sheet core" evidence="3">
    <location>
        <begin position="308"/>
        <end position="402"/>
    </location>
</feature>
<dbReference type="InterPro" id="IPR016047">
    <property type="entry name" value="M23ase_b-sheet_dom"/>
</dbReference>
<dbReference type="AlphaFoldDB" id="Q65Q33"/>
<dbReference type="PANTHER" id="PTHR21666">
    <property type="entry name" value="PEPTIDASE-RELATED"/>
    <property type="match status" value="1"/>
</dbReference>
<dbReference type="SUPFAM" id="SSF51261">
    <property type="entry name" value="Duplicated hybrid motif"/>
    <property type="match status" value="1"/>
</dbReference>
<feature type="region of interest" description="Disordered" evidence="1">
    <location>
        <begin position="52"/>
        <end position="71"/>
    </location>
</feature>
<feature type="compositionally biased region" description="Polar residues" evidence="1">
    <location>
        <begin position="265"/>
        <end position="276"/>
    </location>
</feature>
<accession>Q65Q33</accession>
<evidence type="ECO:0000256" key="1">
    <source>
        <dbReference type="SAM" id="MobiDB-lite"/>
    </source>
</evidence>
<dbReference type="HOGENOM" id="CLU_029425_4_0_6"/>
<dbReference type="PANTHER" id="PTHR21666:SF270">
    <property type="entry name" value="MUREIN HYDROLASE ACTIVATOR ENVC"/>
    <property type="match status" value="1"/>
</dbReference>
<dbReference type="InterPro" id="IPR011055">
    <property type="entry name" value="Dup_hybrid_motif"/>
</dbReference>
<dbReference type="MEROPS" id="M23.950"/>
<keyword evidence="5" id="KW-1185">Reference proteome</keyword>
<evidence type="ECO:0000313" key="4">
    <source>
        <dbReference type="EMBL" id="AAU38927.1"/>
    </source>
</evidence>
<dbReference type="GO" id="GO:0004222">
    <property type="term" value="F:metalloendopeptidase activity"/>
    <property type="evidence" value="ECO:0007669"/>
    <property type="project" value="TreeGrafter"/>
</dbReference>
<dbReference type="eggNOG" id="COG4942">
    <property type="taxonomic scope" value="Bacteria"/>
</dbReference>
<evidence type="ECO:0000256" key="2">
    <source>
        <dbReference type="SAM" id="SignalP"/>
    </source>
</evidence>
<dbReference type="KEGG" id="msu:MS2320"/>
<dbReference type="NCBIfam" id="NF008644">
    <property type="entry name" value="PRK11637.1"/>
    <property type="match status" value="1"/>
</dbReference>
<feature type="chain" id="PRO_5004269042" evidence="2">
    <location>
        <begin position="32"/>
        <end position="407"/>
    </location>
</feature>
<feature type="compositionally biased region" description="Basic and acidic residues" evidence="1">
    <location>
        <begin position="244"/>
        <end position="263"/>
    </location>
</feature>
<dbReference type="EMBL" id="AE016827">
    <property type="protein sequence ID" value="AAU38927.1"/>
    <property type="molecule type" value="Genomic_DNA"/>
</dbReference>
<evidence type="ECO:0000313" key="5">
    <source>
        <dbReference type="Proteomes" id="UP000000607"/>
    </source>
</evidence>
<sequence>MIMWFLVSNKIPRKLTALLGLGLFFAFPLQAADLSKIQQQIKQQEQKIAEQKRTQNQLQSTLKEQETKMSGMIGELRQTETDLKETRKIISETNKQIRTLEQQERAQKEKLAKQLDAVYRSGNPSSVVEHLLSDDAKKADRMKVYYEHMNQARMDAIAEIRNTRAQLDEQKNVLNTQLQEQQTQLSTQKKQQQELQKMKNERQSTLNKLSKSLKQDQNRLQTLKENEIALRNEIQRAAQAAQQQEKREREAYTAKKESEEKRSNKPYQPTSQEQQLIRSNSGLSGRYAYPVVGRILHAFGSQQAGEVKWKGIVISARAGTAVKSIANGRVILANWLQGYGLVVVVDHGKGDMSLYGYNQSVSVKVGSLVRAGQQIAEVGNSGGQGSSGLYFEIRRQGNAVNPMGWLR</sequence>
<dbReference type="Gene3D" id="2.70.70.10">
    <property type="entry name" value="Glucose Permease (Domain IIA)"/>
    <property type="match status" value="1"/>
</dbReference>
<organism evidence="4 5">
    <name type="scientific">Mannheimia succiniciproducens (strain KCTC 0769BP / MBEL55E)</name>
    <dbReference type="NCBI Taxonomy" id="221988"/>
    <lineage>
        <taxon>Bacteria</taxon>
        <taxon>Pseudomonadati</taxon>
        <taxon>Pseudomonadota</taxon>
        <taxon>Gammaproteobacteria</taxon>
        <taxon>Pasteurellales</taxon>
        <taxon>Pasteurellaceae</taxon>
        <taxon>Basfia</taxon>
    </lineage>
</organism>
<reference evidence="4 5" key="1">
    <citation type="journal article" date="2004" name="Nat. Biotechnol.">
        <title>The genome sequence of the capnophilic rumen bacterium Mannheimia succiniciproducens.</title>
        <authorList>
            <person name="Hong S.H."/>
            <person name="Kim J.S."/>
            <person name="Lee S.Y."/>
            <person name="In Y.H."/>
            <person name="Choi S.S."/>
            <person name="Rih J.-K."/>
            <person name="Kim C.H."/>
            <person name="Jeong H."/>
            <person name="Hur C.G."/>
            <person name="Kim J.J."/>
        </authorList>
    </citation>
    <scope>NUCLEOTIDE SEQUENCE [LARGE SCALE GENOMIC DNA]</scope>
    <source>
        <strain evidence="5">KCTC 0769BP / MBEL55E</strain>
    </source>
</reference>
<dbReference type="Gene3D" id="6.10.250.3150">
    <property type="match status" value="1"/>
</dbReference>
<feature type="region of interest" description="Disordered" evidence="1">
    <location>
        <begin position="239"/>
        <end position="276"/>
    </location>
</feature>
<feature type="signal peptide" evidence="2">
    <location>
        <begin position="1"/>
        <end position="31"/>
    </location>
</feature>
<name>Q65Q33_MANSM</name>